<reference evidence="8 9" key="1">
    <citation type="journal article" date="2024" name="BMC Genomics">
        <title>De novo assembly and annotation of Popillia japonica's genome with initial clues to its potential as an invasive pest.</title>
        <authorList>
            <person name="Cucini C."/>
            <person name="Boschi S."/>
            <person name="Funari R."/>
            <person name="Cardaioli E."/>
            <person name="Iannotti N."/>
            <person name="Marturano G."/>
            <person name="Paoli F."/>
            <person name="Bruttini M."/>
            <person name="Carapelli A."/>
            <person name="Frati F."/>
            <person name="Nardi F."/>
        </authorList>
    </citation>
    <scope>NUCLEOTIDE SEQUENCE [LARGE SCALE GENOMIC DNA]</scope>
    <source>
        <strain evidence="8">DMR45628</strain>
    </source>
</reference>
<comment type="similarity">
    <text evidence="1 6">Belongs to the type-B carboxylesterase/lipase family.</text>
</comment>
<dbReference type="EMBL" id="JASPKY010000036">
    <property type="protein sequence ID" value="KAK9746893.1"/>
    <property type="molecule type" value="Genomic_DNA"/>
</dbReference>
<dbReference type="InterPro" id="IPR019826">
    <property type="entry name" value="Carboxylesterase_B_AS"/>
</dbReference>
<keyword evidence="6" id="KW-0732">Signal</keyword>
<dbReference type="SUPFAM" id="SSF53474">
    <property type="entry name" value="alpha/beta-Hydrolases"/>
    <property type="match status" value="1"/>
</dbReference>
<dbReference type="InterPro" id="IPR002018">
    <property type="entry name" value="CarbesteraseB"/>
</dbReference>
<gene>
    <name evidence="8" type="ORF">QE152_g5801</name>
</gene>
<dbReference type="GO" id="GO:0052689">
    <property type="term" value="F:carboxylic ester hydrolase activity"/>
    <property type="evidence" value="ECO:0007669"/>
    <property type="project" value="UniProtKB-KW"/>
</dbReference>
<keyword evidence="4" id="KW-1015">Disulfide bond</keyword>
<dbReference type="EC" id="3.1.1.-" evidence="6"/>
<name>A0AAW1MJL9_POPJA</name>
<dbReference type="PANTHER" id="PTHR11559">
    <property type="entry name" value="CARBOXYLESTERASE"/>
    <property type="match status" value="1"/>
</dbReference>
<dbReference type="PROSITE" id="PS00941">
    <property type="entry name" value="CARBOXYLESTERASE_B_2"/>
    <property type="match status" value="1"/>
</dbReference>
<evidence type="ECO:0000256" key="2">
    <source>
        <dbReference type="ARBA" id="ARBA00022487"/>
    </source>
</evidence>
<dbReference type="Proteomes" id="UP001458880">
    <property type="component" value="Unassembled WGS sequence"/>
</dbReference>
<evidence type="ECO:0000256" key="1">
    <source>
        <dbReference type="ARBA" id="ARBA00005964"/>
    </source>
</evidence>
<dbReference type="AlphaFoldDB" id="A0AAW1MJL9"/>
<feature type="signal peptide" evidence="6">
    <location>
        <begin position="1"/>
        <end position="19"/>
    </location>
</feature>
<evidence type="ECO:0000256" key="5">
    <source>
        <dbReference type="ARBA" id="ARBA00023180"/>
    </source>
</evidence>
<organism evidence="8 9">
    <name type="scientific">Popillia japonica</name>
    <name type="common">Japanese beetle</name>
    <dbReference type="NCBI Taxonomy" id="7064"/>
    <lineage>
        <taxon>Eukaryota</taxon>
        <taxon>Metazoa</taxon>
        <taxon>Ecdysozoa</taxon>
        <taxon>Arthropoda</taxon>
        <taxon>Hexapoda</taxon>
        <taxon>Insecta</taxon>
        <taxon>Pterygota</taxon>
        <taxon>Neoptera</taxon>
        <taxon>Endopterygota</taxon>
        <taxon>Coleoptera</taxon>
        <taxon>Polyphaga</taxon>
        <taxon>Scarabaeiformia</taxon>
        <taxon>Scarabaeidae</taxon>
        <taxon>Rutelinae</taxon>
        <taxon>Popillia</taxon>
    </lineage>
</organism>
<dbReference type="InterPro" id="IPR019819">
    <property type="entry name" value="Carboxylesterase_B_CS"/>
</dbReference>
<keyword evidence="2" id="KW-0719">Serine esterase</keyword>
<dbReference type="Pfam" id="PF00135">
    <property type="entry name" value="COesterase"/>
    <property type="match status" value="1"/>
</dbReference>
<comment type="caution">
    <text evidence="8">The sequence shown here is derived from an EMBL/GenBank/DDBJ whole genome shotgun (WGS) entry which is preliminary data.</text>
</comment>
<proteinExistence type="inferred from homology"/>
<evidence type="ECO:0000313" key="9">
    <source>
        <dbReference type="Proteomes" id="UP001458880"/>
    </source>
</evidence>
<dbReference type="Gene3D" id="3.40.50.1820">
    <property type="entry name" value="alpha/beta hydrolase"/>
    <property type="match status" value="1"/>
</dbReference>
<protein>
    <recommendedName>
        <fullName evidence="6">Carboxylic ester hydrolase</fullName>
        <ecNumber evidence="6">3.1.1.-</ecNumber>
    </recommendedName>
</protein>
<evidence type="ECO:0000256" key="3">
    <source>
        <dbReference type="ARBA" id="ARBA00022801"/>
    </source>
</evidence>
<evidence type="ECO:0000259" key="7">
    <source>
        <dbReference type="Pfam" id="PF00135"/>
    </source>
</evidence>
<dbReference type="PROSITE" id="PS00122">
    <property type="entry name" value="CARBOXYLESTERASE_B_1"/>
    <property type="match status" value="1"/>
</dbReference>
<accession>A0AAW1MJL9</accession>
<feature type="domain" description="Carboxylesterase type B" evidence="7">
    <location>
        <begin position="23"/>
        <end position="233"/>
    </location>
</feature>
<keyword evidence="9" id="KW-1185">Reference proteome</keyword>
<keyword evidence="3 6" id="KW-0378">Hydrolase</keyword>
<evidence type="ECO:0000256" key="6">
    <source>
        <dbReference type="RuleBase" id="RU361235"/>
    </source>
</evidence>
<feature type="chain" id="PRO_5043092989" description="Carboxylic ester hydrolase" evidence="6">
    <location>
        <begin position="20"/>
        <end position="233"/>
    </location>
</feature>
<dbReference type="InterPro" id="IPR029058">
    <property type="entry name" value="AB_hydrolase_fold"/>
</dbReference>
<evidence type="ECO:0000256" key="4">
    <source>
        <dbReference type="ARBA" id="ARBA00023157"/>
    </source>
</evidence>
<sequence length="233" mass="25474">MILGGKLLTVLVFTSGIFAENSPPVVEIYTGLLQGTHKTSYNGNTFSAFEGVPFARSPVGELRFEGQPPKKPYNWTGTWIADANHLCIQSFVGVKTLEVAGEEDCLYLNVYVPRVEPNSSDNLNVIVHIHGGAFMLGSGHFYAGPSYLMDKNVILVTINYRLGPFGFLSTEDEIQPGNNGLKDQVQSLKWIQKSIKYFGGNPDSVTLTGLSAGGASVHYHYFSPLSKGLFYRA</sequence>
<evidence type="ECO:0000313" key="8">
    <source>
        <dbReference type="EMBL" id="KAK9746893.1"/>
    </source>
</evidence>
<keyword evidence="5" id="KW-0325">Glycoprotein</keyword>
<dbReference type="InterPro" id="IPR050309">
    <property type="entry name" value="Type-B_Carboxylest/Lipase"/>
</dbReference>